<keyword evidence="1" id="KW-0732">Signal</keyword>
<dbReference type="EMBL" id="RZYA01000009">
    <property type="protein sequence ID" value="RVU22863.1"/>
    <property type="molecule type" value="Genomic_DNA"/>
</dbReference>
<dbReference type="GO" id="GO:0043448">
    <property type="term" value="P:alkane catabolic process"/>
    <property type="evidence" value="ECO:0007669"/>
    <property type="project" value="TreeGrafter"/>
</dbReference>
<comment type="caution">
    <text evidence="2">The sequence shown here is derived from an EMBL/GenBank/DDBJ whole genome shotgun (WGS) entry which is preliminary data.</text>
</comment>
<protein>
    <recommendedName>
        <fullName evidence="4">Lipoprotein</fullName>
    </recommendedName>
</protein>
<dbReference type="InterPro" id="IPR005297">
    <property type="entry name" value="Lipoprotein_repeat"/>
</dbReference>
<dbReference type="PANTHER" id="PTHR39335">
    <property type="entry name" value="BLL4220 PROTEIN"/>
    <property type="match status" value="1"/>
</dbReference>
<dbReference type="Pfam" id="PF03640">
    <property type="entry name" value="Lipoprotein_15"/>
    <property type="match status" value="2"/>
</dbReference>
<name>A0A437PKR7_9ACTN</name>
<dbReference type="PROSITE" id="PS51257">
    <property type="entry name" value="PROKAR_LIPOPROTEIN"/>
    <property type="match status" value="1"/>
</dbReference>
<dbReference type="AlphaFoldDB" id="A0A437PKR7"/>
<gene>
    <name evidence="2" type="ORF">EOT10_20520</name>
</gene>
<dbReference type="RefSeq" id="WP_127829709.1">
    <property type="nucleotide sequence ID" value="NZ_RZYA01000009.1"/>
</dbReference>
<dbReference type="OrthoDB" id="597632at2"/>
<organism evidence="2 3">
    <name type="scientific">Streptomyces antnestii</name>
    <dbReference type="NCBI Taxonomy" id="2494256"/>
    <lineage>
        <taxon>Bacteria</taxon>
        <taxon>Bacillati</taxon>
        <taxon>Actinomycetota</taxon>
        <taxon>Actinomycetes</taxon>
        <taxon>Kitasatosporales</taxon>
        <taxon>Streptomycetaceae</taxon>
        <taxon>Streptomyces</taxon>
    </lineage>
</organism>
<evidence type="ECO:0008006" key="4">
    <source>
        <dbReference type="Google" id="ProtNLM"/>
    </source>
</evidence>
<dbReference type="Proteomes" id="UP000283128">
    <property type="component" value="Unassembled WGS sequence"/>
</dbReference>
<keyword evidence="3" id="KW-1185">Reference proteome</keyword>
<evidence type="ECO:0000313" key="2">
    <source>
        <dbReference type="EMBL" id="RVU22863.1"/>
    </source>
</evidence>
<evidence type="ECO:0000313" key="3">
    <source>
        <dbReference type="Proteomes" id="UP000283128"/>
    </source>
</evidence>
<feature type="signal peptide" evidence="1">
    <location>
        <begin position="1"/>
        <end position="26"/>
    </location>
</feature>
<dbReference type="PANTHER" id="PTHR39335:SF1">
    <property type="entry name" value="BLL4220 PROTEIN"/>
    <property type="match status" value="1"/>
</dbReference>
<reference evidence="2 3" key="1">
    <citation type="submission" date="2019-01" db="EMBL/GenBank/DDBJ databases">
        <title>Genome sequences of Streptomyces and Rhizobium isolates collected from root and soil.</title>
        <authorList>
            <person name="Chhettri S."/>
            <person name="Sevigny J.L."/>
            <person name="Sen A."/>
            <person name="Ennis N."/>
            <person name="Tisa L."/>
        </authorList>
    </citation>
    <scope>NUCLEOTIDE SEQUENCE [LARGE SCALE GENOMIC DNA]</scope>
    <source>
        <strain evidence="2 3">San01</strain>
    </source>
</reference>
<sequence>MRRRVTPLPVAVAFASCLGLSHPAPAAPEPPPLTVMVADTGSMGRVLTDLDGRTLYRYDLDTAGRVRCLGACTATRKPLLHAPGTVLRLPPGIAGTLGIVARPDGGEQVAYDGSPLYWYTADQQPADTAGVDLLWHVINPPNMPEHTGTTD</sequence>
<evidence type="ECO:0000256" key="1">
    <source>
        <dbReference type="SAM" id="SignalP"/>
    </source>
</evidence>
<feature type="chain" id="PRO_5019270673" description="Lipoprotein" evidence="1">
    <location>
        <begin position="27"/>
        <end position="151"/>
    </location>
</feature>
<accession>A0A437PKR7</accession>
<proteinExistence type="predicted"/>